<evidence type="ECO:0000256" key="5">
    <source>
        <dbReference type="ARBA" id="ARBA00023054"/>
    </source>
</evidence>
<feature type="non-terminal residue" evidence="10">
    <location>
        <position position="1"/>
    </location>
</feature>
<keyword evidence="7" id="KW-0206">Cytoskeleton</keyword>
<sequence>FRETQERQALKKRQTDHDNYAEMANMISCDLLTENPDQAISQYGPHRVVPDRWKGMSEDQLRQIREEQQLKVFVFFFFVWRRDEEEQQRNDEWDRRRHAEAKA</sequence>
<keyword evidence="3" id="KW-0963">Cytoplasm</keyword>
<dbReference type="PANTHER" id="PTHR14517:SF10">
    <property type="entry name" value="RIB43A-LIKE WITH COILED-COILS PROTEIN 2"/>
    <property type="match status" value="1"/>
</dbReference>
<evidence type="ECO:0000256" key="8">
    <source>
        <dbReference type="ARBA" id="ARBA00023273"/>
    </source>
</evidence>
<organism evidence="10 11">
    <name type="scientific">Adineta steineri</name>
    <dbReference type="NCBI Taxonomy" id="433720"/>
    <lineage>
        <taxon>Eukaryota</taxon>
        <taxon>Metazoa</taxon>
        <taxon>Spiralia</taxon>
        <taxon>Gnathifera</taxon>
        <taxon>Rotifera</taxon>
        <taxon>Eurotatoria</taxon>
        <taxon>Bdelloidea</taxon>
        <taxon>Adinetida</taxon>
        <taxon>Adinetidae</taxon>
        <taxon>Adineta</taxon>
    </lineage>
</organism>
<accession>A0A820IPV1</accession>
<keyword evidence="6" id="KW-0969">Cilium</keyword>
<name>A0A820IPV1_9BILA</name>
<evidence type="ECO:0000256" key="2">
    <source>
        <dbReference type="ARBA" id="ARBA00006875"/>
    </source>
</evidence>
<dbReference type="AlphaFoldDB" id="A0A820IPV1"/>
<comment type="subunit">
    <text evidence="9">Microtubule inner protein component of sperm flagellar doublet microtubules.</text>
</comment>
<gene>
    <name evidence="10" type="ORF">OXD698_LOCUS46870</name>
</gene>
<protein>
    <submittedName>
        <fullName evidence="10">Uncharacterized protein</fullName>
    </submittedName>
</protein>
<reference evidence="10" key="1">
    <citation type="submission" date="2021-02" db="EMBL/GenBank/DDBJ databases">
        <authorList>
            <person name="Nowell W R."/>
        </authorList>
    </citation>
    <scope>NUCLEOTIDE SEQUENCE</scope>
</reference>
<dbReference type="PANTHER" id="PTHR14517">
    <property type="entry name" value="RIB43A-RELATED"/>
    <property type="match status" value="1"/>
</dbReference>
<evidence type="ECO:0000256" key="6">
    <source>
        <dbReference type="ARBA" id="ARBA00023069"/>
    </source>
</evidence>
<evidence type="ECO:0000256" key="3">
    <source>
        <dbReference type="ARBA" id="ARBA00022490"/>
    </source>
</evidence>
<evidence type="ECO:0000256" key="9">
    <source>
        <dbReference type="ARBA" id="ARBA00046435"/>
    </source>
</evidence>
<proteinExistence type="inferred from homology"/>
<comment type="subcellular location">
    <subcellularLocation>
        <location evidence="1">Cytoplasm</location>
        <location evidence="1">Cytoskeleton</location>
        <location evidence="1">Flagellum axoneme</location>
    </subcellularLocation>
</comment>
<feature type="non-terminal residue" evidence="10">
    <location>
        <position position="103"/>
    </location>
</feature>
<comment type="caution">
    <text evidence="10">The sequence shown here is derived from an EMBL/GenBank/DDBJ whole genome shotgun (WGS) entry which is preliminary data.</text>
</comment>
<keyword evidence="4" id="KW-0282">Flagellum</keyword>
<evidence type="ECO:0000256" key="1">
    <source>
        <dbReference type="ARBA" id="ARBA00004611"/>
    </source>
</evidence>
<dbReference type="Pfam" id="PF05914">
    <property type="entry name" value="RIB43A"/>
    <property type="match status" value="1"/>
</dbReference>
<comment type="similarity">
    <text evidence="2">Belongs to the RIB43A family.</text>
</comment>
<keyword evidence="8" id="KW-0966">Cell projection</keyword>
<dbReference type="InterPro" id="IPR008805">
    <property type="entry name" value="RIB43A"/>
</dbReference>
<evidence type="ECO:0000313" key="11">
    <source>
        <dbReference type="Proteomes" id="UP000663844"/>
    </source>
</evidence>
<evidence type="ECO:0000256" key="4">
    <source>
        <dbReference type="ARBA" id="ARBA00022846"/>
    </source>
</evidence>
<keyword evidence="5" id="KW-0175">Coiled coil</keyword>
<dbReference type="Proteomes" id="UP000663844">
    <property type="component" value="Unassembled WGS sequence"/>
</dbReference>
<evidence type="ECO:0000256" key="7">
    <source>
        <dbReference type="ARBA" id="ARBA00023212"/>
    </source>
</evidence>
<dbReference type="EMBL" id="CAJOAZ010017425">
    <property type="protein sequence ID" value="CAF4315382.1"/>
    <property type="molecule type" value="Genomic_DNA"/>
</dbReference>
<evidence type="ECO:0000313" key="10">
    <source>
        <dbReference type="EMBL" id="CAF4315382.1"/>
    </source>
</evidence>